<dbReference type="Proteomes" id="UP000499080">
    <property type="component" value="Unassembled WGS sequence"/>
</dbReference>
<protein>
    <submittedName>
        <fullName evidence="1">Uncharacterized protein</fullName>
    </submittedName>
</protein>
<comment type="caution">
    <text evidence="1">The sequence shown here is derived from an EMBL/GenBank/DDBJ whole genome shotgun (WGS) entry which is preliminary data.</text>
</comment>
<evidence type="ECO:0000313" key="2">
    <source>
        <dbReference type="Proteomes" id="UP000499080"/>
    </source>
</evidence>
<dbReference type="EMBL" id="BGPR01000410">
    <property type="protein sequence ID" value="GBM18757.1"/>
    <property type="molecule type" value="Genomic_DNA"/>
</dbReference>
<gene>
    <name evidence="1" type="ORF">AVEN_44315_1</name>
</gene>
<accession>A0A4Y2DR83</accession>
<reference evidence="1 2" key="1">
    <citation type="journal article" date="2019" name="Sci. Rep.">
        <title>Orb-weaving spider Araneus ventricosus genome elucidates the spidroin gene catalogue.</title>
        <authorList>
            <person name="Kono N."/>
            <person name="Nakamura H."/>
            <person name="Ohtoshi R."/>
            <person name="Moran D.A.P."/>
            <person name="Shinohara A."/>
            <person name="Yoshida Y."/>
            <person name="Fujiwara M."/>
            <person name="Mori M."/>
            <person name="Tomita M."/>
            <person name="Arakawa K."/>
        </authorList>
    </citation>
    <scope>NUCLEOTIDE SEQUENCE [LARGE SCALE GENOMIC DNA]</scope>
</reference>
<proteinExistence type="predicted"/>
<dbReference type="PANTHER" id="PTHR46601">
    <property type="entry name" value="ULP_PROTEASE DOMAIN-CONTAINING PROTEIN"/>
    <property type="match status" value="1"/>
</dbReference>
<name>A0A4Y2DR83_ARAVE</name>
<dbReference type="AlphaFoldDB" id="A0A4Y2DR83"/>
<dbReference type="OrthoDB" id="6375801at2759"/>
<sequence>MLDDISYYQWNTTKKSITVQGVEMLLKLFTESLPKLMKHEANHRHQYQVLTQLKNNPSDDKMVLHIDFSENYACKLNAQSFYFGGSHRQVTFHTGMICKPNKQASEGQHCDIQSLSLCTSREHYLSDVILESFFRPMERKHCHFAIDTIFNLKLKPLGYMEDYRKLAGCLDKSSPHVSECIPKKWVATNAVIDAHFERKLCRYET</sequence>
<organism evidence="1 2">
    <name type="scientific">Araneus ventricosus</name>
    <name type="common">Orbweaver spider</name>
    <name type="synonym">Epeira ventricosa</name>
    <dbReference type="NCBI Taxonomy" id="182803"/>
    <lineage>
        <taxon>Eukaryota</taxon>
        <taxon>Metazoa</taxon>
        <taxon>Ecdysozoa</taxon>
        <taxon>Arthropoda</taxon>
        <taxon>Chelicerata</taxon>
        <taxon>Arachnida</taxon>
        <taxon>Araneae</taxon>
        <taxon>Araneomorphae</taxon>
        <taxon>Entelegynae</taxon>
        <taxon>Araneoidea</taxon>
        <taxon>Araneidae</taxon>
        <taxon>Araneus</taxon>
    </lineage>
</organism>
<dbReference type="PANTHER" id="PTHR46601:SF1">
    <property type="entry name" value="ADF-H DOMAIN-CONTAINING PROTEIN"/>
    <property type="match status" value="1"/>
</dbReference>
<keyword evidence="2" id="KW-1185">Reference proteome</keyword>
<evidence type="ECO:0000313" key="1">
    <source>
        <dbReference type="EMBL" id="GBM18757.1"/>
    </source>
</evidence>